<keyword evidence="2" id="KW-1185">Reference proteome</keyword>
<reference evidence="1 2" key="1">
    <citation type="submission" date="2018-06" db="EMBL/GenBank/DDBJ databases">
        <authorList>
            <person name="DeCurzio J.M."/>
            <person name="Delesalle V.A."/>
            <person name="Garlena R.A."/>
            <person name="Russell D.A."/>
            <person name="Pope W.H."/>
            <person name="Jacobs-Sera D."/>
            <person name="Hatfull G.F."/>
        </authorList>
    </citation>
    <scope>NUCLEOTIDE SEQUENCE [LARGE SCALE GENOMIC DNA]</scope>
</reference>
<evidence type="ECO:0000313" key="1">
    <source>
        <dbReference type="EMBL" id="AXN53649.1"/>
    </source>
</evidence>
<gene>
    <name evidence="1" type="primary">87</name>
    <name evidence="1" type="ORF">SEA_RONALDO_87</name>
</gene>
<dbReference type="KEGG" id="vg:54998667"/>
<accession>A0A346FD35</accession>
<sequence>MGVTKKEVWEYRCDRCNHTSDKELSRSGCANITVTYTVVGMDHDVGGWTEKGLFLCGYCSQMLNSFMHGGELKGEELNG</sequence>
<name>A0A346FD35_9CAUD</name>
<dbReference type="EMBL" id="MH479925">
    <property type="protein sequence ID" value="AXN53649.1"/>
    <property type="molecule type" value="Genomic_DNA"/>
</dbReference>
<protein>
    <submittedName>
        <fullName evidence="1">Uncharacterized protein</fullName>
    </submittedName>
</protein>
<organism evidence="1 2">
    <name type="scientific">Gordonia phage Ronaldo</name>
    <dbReference type="NCBI Taxonomy" id="2250397"/>
    <lineage>
        <taxon>Viruses</taxon>
        <taxon>Duplodnaviria</taxon>
        <taxon>Heunggongvirae</taxon>
        <taxon>Uroviricota</taxon>
        <taxon>Caudoviricetes</taxon>
        <taxon>Ronaldovirus</taxon>
        <taxon>Ronaldovirus ronaldo</taxon>
    </lineage>
</organism>
<evidence type="ECO:0000313" key="2">
    <source>
        <dbReference type="Proteomes" id="UP000258385"/>
    </source>
</evidence>
<dbReference type="RefSeq" id="YP_009807783.1">
    <property type="nucleotide sequence ID" value="NC_048028.1"/>
</dbReference>
<proteinExistence type="predicted"/>
<dbReference type="GeneID" id="54998667"/>
<dbReference type="Proteomes" id="UP000258385">
    <property type="component" value="Segment"/>
</dbReference>